<evidence type="ECO:0000313" key="5">
    <source>
        <dbReference type="EMBL" id="CAG8551607.1"/>
    </source>
</evidence>
<dbReference type="AlphaFoldDB" id="A0A9N9B3X0"/>
<gene>
    <name evidence="5" type="ORF">PBRASI_LOCUS5119</name>
</gene>
<dbReference type="PIRSF" id="PIRSF018153">
    <property type="entry name" value="Glyco_trans_15"/>
    <property type="match status" value="1"/>
</dbReference>
<evidence type="ECO:0000256" key="2">
    <source>
        <dbReference type="ARBA" id="ARBA00022679"/>
    </source>
</evidence>
<evidence type="ECO:0000256" key="1">
    <source>
        <dbReference type="ARBA" id="ARBA00007677"/>
    </source>
</evidence>
<accession>A0A9N9B3X0</accession>
<feature type="transmembrane region" description="Helical" evidence="4">
    <location>
        <begin position="12"/>
        <end position="33"/>
    </location>
</feature>
<dbReference type="FunFam" id="3.90.550.10:FF:000051">
    <property type="entry name" value="Alpha-1,2-mannosyltransferase (Ktr4)"/>
    <property type="match status" value="1"/>
</dbReference>
<evidence type="ECO:0000313" key="6">
    <source>
        <dbReference type="Proteomes" id="UP000789739"/>
    </source>
</evidence>
<evidence type="ECO:0000256" key="3">
    <source>
        <dbReference type="PIRSR" id="PIRSR018153-1"/>
    </source>
</evidence>
<organism evidence="5 6">
    <name type="scientific">Paraglomus brasilianum</name>
    <dbReference type="NCBI Taxonomy" id="144538"/>
    <lineage>
        <taxon>Eukaryota</taxon>
        <taxon>Fungi</taxon>
        <taxon>Fungi incertae sedis</taxon>
        <taxon>Mucoromycota</taxon>
        <taxon>Glomeromycotina</taxon>
        <taxon>Glomeromycetes</taxon>
        <taxon>Paraglomerales</taxon>
        <taxon>Paraglomeraceae</taxon>
        <taxon>Paraglomus</taxon>
    </lineage>
</organism>
<dbReference type="GO" id="GO:0006487">
    <property type="term" value="P:protein N-linked glycosylation"/>
    <property type="evidence" value="ECO:0007669"/>
    <property type="project" value="TreeGrafter"/>
</dbReference>
<dbReference type="GO" id="GO:0005794">
    <property type="term" value="C:Golgi apparatus"/>
    <property type="evidence" value="ECO:0007669"/>
    <property type="project" value="TreeGrafter"/>
</dbReference>
<dbReference type="OrthoDB" id="439943at2759"/>
<sequence length="373" mass="44077">MFQRTPARNLRFLRIAVGLAIAGFLVCYAMTFIGDSTRQMFLRTKYIDPHADPSLFANTPERLKAAIVILVRNSELDQLLLTLKQFEDRWNKKYNYPYVYLNDVPFTEEFIEQTSAMTKAKTYHATIPKEMWSYPSWINQTKAETTRAQMELDNVPYGGLESYYHMCRFNSGFFFRHPLLDEYDYYWRVEPGVDFYCNIDYDPFAFIQKNNITYGFTISLKEIAESIPTLWKTVKKFIKKYPQYVSPDNSAKLISDNNMETYNLCHFWSNFEIGDLRFYRSEAYLKFFEYLDKYGGFYYERWGDAPVHSIAAALFLDKSRIHFFNDIGYKHGDFGHCPPERKVRKSGKCQCDPETNFDGTQDSCLNQYFSSYI</sequence>
<keyword evidence="4" id="KW-0812">Transmembrane</keyword>
<reference evidence="5" key="1">
    <citation type="submission" date="2021-06" db="EMBL/GenBank/DDBJ databases">
        <authorList>
            <person name="Kallberg Y."/>
            <person name="Tangrot J."/>
            <person name="Rosling A."/>
        </authorList>
    </citation>
    <scope>NUCLEOTIDE SEQUENCE</scope>
    <source>
        <strain evidence="5">BR232B</strain>
    </source>
</reference>
<keyword evidence="4" id="KW-0472">Membrane</keyword>
<dbReference type="Pfam" id="PF01793">
    <property type="entry name" value="Glyco_transf_15"/>
    <property type="match status" value="1"/>
</dbReference>
<dbReference type="SUPFAM" id="SSF53448">
    <property type="entry name" value="Nucleotide-diphospho-sugar transferases"/>
    <property type="match status" value="1"/>
</dbReference>
<keyword evidence="2" id="KW-0808">Transferase</keyword>
<dbReference type="InterPro" id="IPR002685">
    <property type="entry name" value="Glyco_trans_15"/>
</dbReference>
<dbReference type="InterPro" id="IPR029044">
    <property type="entry name" value="Nucleotide-diphossugar_trans"/>
</dbReference>
<dbReference type="Gene3D" id="3.90.550.10">
    <property type="entry name" value="Spore Coat Polysaccharide Biosynthesis Protein SpsA, Chain A"/>
    <property type="match status" value="1"/>
</dbReference>
<dbReference type="GO" id="GO:0000032">
    <property type="term" value="P:cell wall mannoprotein biosynthetic process"/>
    <property type="evidence" value="ECO:0007669"/>
    <property type="project" value="TreeGrafter"/>
</dbReference>
<protein>
    <submittedName>
        <fullName evidence="5">4587_t:CDS:1</fullName>
    </submittedName>
</protein>
<proteinExistence type="inferred from homology"/>
<dbReference type="GO" id="GO:0000026">
    <property type="term" value="F:alpha-1,2-mannosyltransferase activity"/>
    <property type="evidence" value="ECO:0007669"/>
    <property type="project" value="TreeGrafter"/>
</dbReference>
<name>A0A9N9B3X0_9GLOM</name>
<dbReference type="GO" id="GO:0016020">
    <property type="term" value="C:membrane"/>
    <property type="evidence" value="ECO:0007669"/>
    <property type="project" value="InterPro"/>
</dbReference>
<feature type="active site" description="Nucleophile" evidence="3">
    <location>
        <position position="272"/>
    </location>
</feature>
<dbReference type="PANTHER" id="PTHR31121:SF6">
    <property type="entry name" value="ALPHA-1,2 MANNOSYLTRANSFERASE KTR1"/>
    <property type="match status" value="1"/>
</dbReference>
<comment type="caution">
    <text evidence="5">The sequence shown here is derived from an EMBL/GenBank/DDBJ whole genome shotgun (WGS) entry which is preliminary data.</text>
</comment>
<evidence type="ECO:0000256" key="4">
    <source>
        <dbReference type="SAM" id="Phobius"/>
    </source>
</evidence>
<dbReference type="PANTHER" id="PTHR31121">
    <property type="entry name" value="ALPHA-1,2 MANNOSYLTRANSFERASE KTR1"/>
    <property type="match status" value="1"/>
</dbReference>
<dbReference type="Proteomes" id="UP000789739">
    <property type="component" value="Unassembled WGS sequence"/>
</dbReference>
<keyword evidence="4" id="KW-1133">Transmembrane helix</keyword>
<keyword evidence="6" id="KW-1185">Reference proteome</keyword>
<comment type="similarity">
    <text evidence="1">Belongs to the glycosyltransferase 15 family.</text>
</comment>
<dbReference type="EMBL" id="CAJVPI010000575">
    <property type="protein sequence ID" value="CAG8551607.1"/>
    <property type="molecule type" value="Genomic_DNA"/>
</dbReference>